<organism evidence="1">
    <name type="scientific">Salmonella enterica</name>
    <name type="common">Salmonella choleraesuis</name>
    <dbReference type="NCBI Taxonomy" id="28901"/>
    <lineage>
        <taxon>Bacteria</taxon>
        <taxon>Pseudomonadati</taxon>
        <taxon>Pseudomonadota</taxon>
        <taxon>Gammaproteobacteria</taxon>
        <taxon>Enterobacterales</taxon>
        <taxon>Enterobacteriaceae</taxon>
        <taxon>Salmonella</taxon>
    </lineage>
</organism>
<proteinExistence type="predicted"/>
<dbReference type="AlphaFoldDB" id="A0A760A8Y3"/>
<protein>
    <submittedName>
        <fullName evidence="1">Uncharacterized protein</fullName>
    </submittedName>
</protein>
<sequence length="108" mass="12251">MSEFKEIKVNQSVKDELYKLADRIHEICQTNNIPFVLSFIDERRDAGDGVITNKFTAAYANYDSGAWDSSLAAAAYLVRIDDIPIWLIDLFIDAVEQQNNAIESNIIH</sequence>
<dbReference type="EMBL" id="DAAXQP010000002">
    <property type="protein sequence ID" value="HAG2208830.1"/>
    <property type="molecule type" value="Genomic_DNA"/>
</dbReference>
<evidence type="ECO:0000313" key="1">
    <source>
        <dbReference type="EMBL" id="HAG2208830.1"/>
    </source>
</evidence>
<accession>A0A760A8Y3</accession>
<reference evidence="1" key="1">
    <citation type="journal article" date="2018" name="Genome Biol.">
        <title>SKESA: strategic k-mer extension for scrupulous assemblies.</title>
        <authorList>
            <person name="Souvorov A."/>
            <person name="Agarwala R."/>
            <person name="Lipman D.J."/>
        </authorList>
    </citation>
    <scope>NUCLEOTIDE SEQUENCE</scope>
    <source>
        <strain evidence="1">MA.CK_98/00005752</strain>
    </source>
</reference>
<gene>
    <name evidence="1" type="ORF">G8V49_001035</name>
</gene>
<name>A0A760A8Y3_SALER</name>
<comment type="caution">
    <text evidence="1">The sequence shown here is derived from an EMBL/GenBank/DDBJ whole genome shotgun (WGS) entry which is preliminary data.</text>
</comment>
<reference evidence="1" key="2">
    <citation type="submission" date="2020-02" db="EMBL/GenBank/DDBJ databases">
        <authorList>
            <consortium name="NCBI Pathogen Detection Project"/>
        </authorList>
    </citation>
    <scope>NUCLEOTIDE SEQUENCE</scope>
    <source>
        <strain evidence="1">MA.CK_98/00005752</strain>
    </source>
</reference>